<dbReference type="Proteomes" id="UP000095284">
    <property type="component" value="Unplaced"/>
</dbReference>
<gene>
    <name evidence="2" type="ORF">BXYJ_LOCUS13652</name>
</gene>
<evidence type="ECO:0000313" key="6">
    <source>
        <dbReference type="WBParaSite" id="BXY_0082700.1"/>
    </source>
</evidence>
<dbReference type="Proteomes" id="UP000659654">
    <property type="component" value="Unassembled WGS sequence"/>
</dbReference>
<keyword evidence="5" id="KW-1185">Reference proteome</keyword>
<feature type="region of interest" description="Disordered" evidence="1">
    <location>
        <begin position="1"/>
        <end position="26"/>
    </location>
</feature>
<dbReference type="AlphaFoldDB" id="A0A1I7RJE5"/>
<dbReference type="Proteomes" id="UP000582659">
    <property type="component" value="Unassembled WGS sequence"/>
</dbReference>
<proteinExistence type="predicted"/>
<feature type="region of interest" description="Disordered" evidence="1">
    <location>
        <begin position="133"/>
        <end position="194"/>
    </location>
</feature>
<organism evidence="4 6">
    <name type="scientific">Bursaphelenchus xylophilus</name>
    <name type="common">Pinewood nematode worm</name>
    <name type="synonym">Aphelenchoides xylophilus</name>
    <dbReference type="NCBI Taxonomy" id="6326"/>
    <lineage>
        <taxon>Eukaryota</taxon>
        <taxon>Metazoa</taxon>
        <taxon>Ecdysozoa</taxon>
        <taxon>Nematoda</taxon>
        <taxon>Chromadorea</taxon>
        <taxon>Rhabditida</taxon>
        <taxon>Tylenchina</taxon>
        <taxon>Tylenchomorpha</taxon>
        <taxon>Aphelenchoidea</taxon>
        <taxon>Aphelenchoididae</taxon>
        <taxon>Bursaphelenchus</taxon>
    </lineage>
</organism>
<dbReference type="EMBL" id="CAJFCV020000006">
    <property type="protein sequence ID" value="CAG9128828.1"/>
    <property type="molecule type" value="Genomic_DNA"/>
</dbReference>
<feature type="compositionally biased region" description="Polar residues" evidence="1">
    <location>
        <begin position="164"/>
        <end position="184"/>
    </location>
</feature>
<reference evidence="3" key="2">
    <citation type="submission" date="2020-08" db="EMBL/GenBank/DDBJ databases">
        <authorList>
            <person name="Kikuchi T."/>
        </authorList>
    </citation>
    <scope>NUCLEOTIDE SEQUENCE</scope>
    <source>
        <strain evidence="2">Ka4C1</strain>
    </source>
</reference>
<dbReference type="WBParaSite" id="BXY_0082700.1">
    <property type="protein sequence ID" value="BXY_0082700.1"/>
    <property type="gene ID" value="BXY_0082700"/>
</dbReference>
<name>A0A1I7RJE5_BURXY</name>
<evidence type="ECO:0000313" key="5">
    <source>
        <dbReference type="Proteomes" id="UP000659654"/>
    </source>
</evidence>
<evidence type="ECO:0000313" key="4">
    <source>
        <dbReference type="Proteomes" id="UP000095284"/>
    </source>
</evidence>
<evidence type="ECO:0000256" key="1">
    <source>
        <dbReference type="SAM" id="MobiDB-lite"/>
    </source>
</evidence>
<accession>A0A1I7RJE5</accession>
<dbReference type="EMBL" id="CAJFDI010000006">
    <property type="protein sequence ID" value="CAD5233561.1"/>
    <property type="molecule type" value="Genomic_DNA"/>
</dbReference>
<evidence type="ECO:0000313" key="3">
    <source>
        <dbReference type="EMBL" id="CAG9128828.1"/>
    </source>
</evidence>
<protein>
    <submittedName>
        <fullName evidence="2">(pine wood nematode) hypothetical protein</fullName>
    </submittedName>
</protein>
<evidence type="ECO:0000313" key="2">
    <source>
        <dbReference type="EMBL" id="CAD5233561.1"/>
    </source>
</evidence>
<sequence length="298" mass="33656">MRQRTRNDLVLQNMGNSGRMSGQDDRLRQISSNPPNLVEQCVEVLKSPHLPNRLLALNFDPHSSPQSSAENIGIQSQDDYLALKRMHWQKQEKWQQEMNQNFERQANQAAVQNGMNVNRWFAQSAMEQQLRNMTQNSNSAKVAQKRGRKPNKSSESSGRRRNRQISTPADPSGSGFQLSNNSVGKPSPRRNSDAHNAAKVYVDEQGDDEHVPVYHELEVARDLRSIEMIREYRGSTHSILGSESDVIARSSTGELYQPPSSTPASISLNNPLVHPDSLSTQSNYLQANEFKQLFEYLG</sequence>
<reference evidence="6" key="1">
    <citation type="submission" date="2016-11" db="UniProtKB">
        <authorList>
            <consortium name="WormBaseParasite"/>
        </authorList>
    </citation>
    <scope>IDENTIFICATION</scope>
</reference>